<sequence>MQDLNDMGYFAEVAQRGSFAAAARALGIPNSRLSRRIARLEAQLGVRLLQRTTRKLSLTTVGEMYLRHCIAICDEAQAAADAVAQASSEPRGVVRLSCPVTLAQSVVGLILPEFMDSHPLVQIQMEVSNRAVDVIEEGIDIALRVRTTLSDSGSLVVKHLGLSQTLLVASPAQIRRQGAPQGPEDLAAMDTVSMSPTGGRHAWKLLGPEGAEFLAVHRPRYVADDLLAVKFAVLAGIGVGMLPDYMCREELADGRLVTALQGWNLEPGIVHAVFPSRRGLVPAVRLLLDFIGERMAQNCDEHNGGPRR</sequence>
<protein>
    <submittedName>
        <fullName evidence="6">LysR family transcriptional regulator</fullName>
    </submittedName>
</protein>
<dbReference type="PANTHER" id="PTHR30537">
    <property type="entry name" value="HTH-TYPE TRANSCRIPTIONAL REGULATOR"/>
    <property type="match status" value="1"/>
</dbReference>
<evidence type="ECO:0000256" key="2">
    <source>
        <dbReference type="ARBA" id="ARBA00023015"/>
    </source>
</evidence>
<evidence type="ECO:0000256" key="4">
    <source>
        <dbReference type="ARBA" id="ARBA00023163"/>
    </source>
</evidence>
<accession>A0ABV8NWN6</accession>
<dbReference type="PANTHER" id="PTHR30537:SF31">
    <property type="entry name" value="TRANSCRIPTIONAL REGULATOR, LYSR FAMILY"/>
    <property type="match status" value="1"/>
</dbReference>
<dbReference type="InterPro" id="IPR058163">
    <property type="entry name" value="LysR-type_TF_proteobact-type"/>
</dbReference>
<comment type="caution">
    <text evidence="6">The sequence shown here is derived from an EMBL/GenBank/DDBJ whole genome shotgun (WGS) entry which is preliminary data.</text>
</comment>
<gene>
    <name evidence="6" type="ORF">ACFOY1_04615</name>
</gene>
<evidence type="ECO:0000313" key="6">
    <source>
        <dbReference type="EMBL" id="MFC4200230.1"/>
    </source>
</evidence>
<evidence type="ECO:0000313" key="7">
    <source>
        <dbReference type="Proteomes" id="UP001595848"/>
    </source>
</evidence>
<evidence type="ECO:0000256" key="1">
    <source>
        <dbReference type="ARBA" id="ARBA00009437"/>
    </source>
</evidence>
<dbReference type="EMBL" id="JBHSBV010000001">
    <property type="protein sequence ID" value="MFC4200230.1"/>
    <property type="molecule type" value="Genomic_DNA"/>
</dbReference>
<comment type="similarity">
    <text evidence="1">Belongs to the LysR transcriptional regulatory family.</text>
</comment>
<dbReference type="Pfam" id="PF03466">
    <property type="entry name" value="LysR_substrate"/>
    <property type="match status" value="1"/>
</dbReference>
<keyword evidence="2" id="KW-0805">Transcription regulation</keyword>
<dbReference type="InterPro" id="IPR000847">
    <property type="entry name" value="LysR_HTH_N"/>
</dbReference>
<keyword evidence="3" id="KW-0238">DNA-binding</keyword>
<proteinExistence type="inferred from homology"/>
<dbReference type="Pfam" id="PF00126">
    <property type="entry name" value="HTH_1"/>
    <property type="match status" value="1"/>
</dbReference>
<evidence type="ECO:0000259" key="5">
    <source>
        <dbReference type="PROSITE" id="PS50931"/>
    </source>
</evidence>
<keyword evidence="4" id="KW-0804">Transcription</keyword>
<feature type="domain" description="HTH lysR-type" evidence="5">
    <location>
        <begin position="1"/>
        <end position="59"/>
    </location>
</feature>
<dbReference type="InterPro" id="IPR005119">
    <property type="entry name" value="LysR_subst-bd"/>
</dbReference>
<reference evidence="7" key="1">
    <citation type="journal article" date="2019" name="Int. J. Syst. Evol. Microbiol.">
        <title>The Global Catalogue of Microorganisms (GCM) 10K type strain sequencing project: providing services to taxonomists for standard genome sequencing and annotation.</title>
        <authorList>
            <consortium name="The Broad Institute Genomics Platform"/>
            <consortium name="The Broad Institute Genome Sequencing Center for Infectious Disease"/>
            <person name="Wu L."/>
            <person name="Ma J."/>
        </authorList>
    </citation>
    <scope>NUCLEOTIDE SEQUENCE [LARGE SCALE GENOMIC DNA]</scope>
    <source>
        <strain evidence="7">LMG 24813</strain>
    </source>
</reference>
<dbReference type="PROSITE" id="PS50931">
    <property type="entry name" value="HTH_LYSR"/>
    <property type="match status" value="1"/>
</dbReference>
<dbReference type="RefSeq" id="WP_217965025.1">
    <property type="nucleotide sequence ID" value="NZ_JAHTBN010000005.1"/>
</dbReference>
<organism evidence="6 7">
    <name type="scientific">Candidimonas humi</name>
    <dbReference type="NCBI Taxonomy" id="683355"/>
    <lineage>
        <taxon>Bacteria</taxon>
        <taxon>Pseudomonadati</taxon>
        <taxon>Pseudomonadota</taxon>
        <taxon>Betaproteobacteria</taxon>
        <taxon>Burkholderiales</taxon>
        <taxon>Alcaligenaceae</taxon>
        <taxon>Candidimonas</taxon>
    </lineage>
</organism>
<dbReference type="CDD" id="cd08473">
    <property type="entry name" value="PBP2_CrgA_like_4"/>
    <property type="match status" value="1"/>
</dbReference>
<dbReference type="Proteomes" id="UP001595848">
    <property type="component" value="Unassembled WGS sequence"/>
</dbReference>
<evidence type="ECO:0000256" key="3">
    <source>
        <dbReference type="ARBA" id="ARBA00023125"/>
    </source>
</evidence>
<name>A0ABV8NWN6_9BURK</name>
<keyword evidence="7" id="KW-1185">Reference proteome</keyword>